<keyword evidence="8" id="KW-1185">Reference proteome</keyword>
<sequence length="644" mass="72144">MARSDEVPESHTDVLIIGAGPAGLTAAYWMAQYGVKARIVDKRGTKIFNGQADGLRARTQELFDSMDIQDRVSKECRAAYEFCVWGPDGNGGIARQSGVPVTKETYAKSRFPVTGLNQGRIERFILDAIKKAAPDLQVERGVIAESLDYDEELEKDPQAYPITIKLRTLSEEEANPSPVYGSSGPRDGLFRSNLAPDDWDDLINKSKEKAGKTEVVKAKYVIGCDGAHSWTRKQLGIQLEGAATDFIWGVMDVVPISNFPDMRHAAVIKNEAGTILLICRERGLMRLYIPLTHADDTSTRVDRSNINLDLLRETAKKIFHPYNFDFKICDWWSAYQVGQRVAPRMHRGNRIFIAGDACHTHSPKVGAGMNISIQDGFNIGWKVASAAAGITQPAAVLPTYELERHPVAEKLADFDRNWSVLFTAADTKPEDYKARNEVYEDFAQGFVLDYPESRLVRRAWRSGLAAKLVPGERFWPAKLVAHADGFPVWSTHLMKSDGRWRVVVLAGDVAVPAQMRRVEALCDRLSGDKSVIRRFTPAGKKLDAVIDTIAVHCAPRAKVELFDFPEILRPMDEVRGVDYYKIWVDEESELDKDCDGKAFEKWGLDRSKGAVLVMRPDQQIGWMGDLEDVEEMESYFEDILQVPS</sequence>
<dbReference type="EMBL" id="JAJVDC020000389">
    <property type="protein sequence ID" value="KAL1614443.1"/>
    <property type="molecule type" value="Genomic_DNA"/>
</dbReference>
<accession>A0ABR3S9S6</accession>
<evidence type="ECO:0000256" key="4">
    <source>
        <dbReference type="ARBA" id="ARBA00023002"/>
    </source>
</evidence>
<protein>
    <recommendedName>
        <fullName evidence="9">Phenol 2-monooxygenase</fullName>
    </recommendedName>
</protein>
<dbReference type="PRINTS" id="PR00420">
    <property type="entry name" value="RNGMNOXGNASE"/>
</dbReference>
<dbReference type="SUPFAM" id="SSF54373">
    <property type="entry name" value="FAD-linked reductases, C-terminal domain"/>
    <property type="match status" value="1"/>
</dbReference>
<dbReference type="InterPro" id="IPR038220">
    <property type="entry name" value="PHOX_C_sf"/>
</dbReference>
<keyword evidence="3" id="KW-0274">FAD</keyword>
<reference evidence="7 8" key="1">
    <citation type="submission" date="2024-02" db="EMBL/GenBank/DDBJ databases">
        <title>De novo assembly and annotation of 12 fungi associated with fruit tree decline syndrome in Ontario, Canada.</title>
        <authorList>
            <person name="Sulman M."/>
            <person name="Ellouze W."/>
            <person name="Ilyukhin E."/>
        </authorList>
    </citation>
    <scope>NUCLEOTIDE SEQUENCE [LARGE SCALE GENOMIC DNA]</scope>
    <source>
        <strain evidence="7 8">M1-105</strain>
    </source>
</reference>
<dbReference type="Pfam" id="PF01494">
    <property type="entry name" value="FAD_binding_3"/>
    <property type="match status" value="2"/>
</dbReference>
<dbReference type="PANTHER" id="PTHR43004">
    <property type="entry name" value="TRK SYSTEM POTASSIUM UPTAKE PROTEIN"/>
    <property type="match status" value="1"/>
</dbReference>
<evidence type="ECO:0000259" key="5">
    <source>
        <dbReference type="Pfam" id="PF01494"/>
    </source>
</evidence>
<dbReference type="Proteomes" id="UP001521116">
    <property type="component" value="Unassembled WGS sequence"/>
</dbReference>
<feature type="domain" description="Phenol hydroxylase-like C-terminal dimerisation" evidence="6">
    <location>
        <begin position="449"/>
        <end position="641"/>
    </location>
</feature>
<evidence type="ECO:0000313" key="8">
    <source>
        <dbReference type="Proteomes" id="UP001521116"/>
    </source>
</evidence>
<evidence type="ECO:0000256" key="3">
    <source>
        <dbReference type="ARBA" id="ARBA00022827"/>
    </source>
</evidence>
<dbReference type="InterPro" id="IPR036249">
    <property type="entry name" value="Thioredoxin-like_sf"/>
</dbReference>
<evidence type="ECO:0000256" key="2">
    <source>
        <dbReference type="ARBA" id="ARBA00022630"/>
    </source>
</evidence>
<dbReference type="Pfam" id="PF07976">
    <property type="entry name" value="Phe_hydrox_dim"/>
    <property type="match status" value="1"/>
</dbReference>
<keyword evidence="2" id="KW-0285">Flavoprotein</keyword>
<gene>
    <name evidence="7" type="ORF">SLS56_012100</name>
</gene>
<dbReference type="SUPFAM" id="SSF51905">
    <property type="entry name" value="FAD/NAD(P)-binding domain"/>
    <property type="match status" value="1"/>
</dbReference>
<dbReference type="Gene3D" id="3.40.30.20">
    <property type="match status" value="1"/>
</dbReference>
<proteinExistence type="inferred from homology"/>
<evidence type="ECO:0000256" key="1">
    <source>
        <dbReference type="ARBA" id="ARBA00007801"/>
    </source>
</evidence>
<dbReference type="InterPro" id="IPR036188">
    <property type="entry name" value="FAD/NAD-bd_sf"/>
</dbReference>
<dbReference type="Gene3D" id="3.50.50.60">
    <property type="entry name" value="FAD/NAD(P)-binding domain"/>
    <property type="match status" value="1"/>
</dbReference>
<comment type="caution">
    <text evidence="7">The sequence shown here is derived from an EMBL/GenBank/DDBJ whole genome shotgun (WGS) entry which is preliminary data.</text>
</comment>
<dbReference type="SUPFAM" id="SSF52833">
    <property type="entry name" value="Thioredoxin-like"/>
    <property type="match status" value="1"/>
</dbReference>
<comment type="similarity">
    <text evidence="1">Belongs to the PheA/TfdB FAD monooxygenase family.</text>
</comment>
<evidence type="ECO:0000259" key="6">
    <source>
        <dbReference type="Pfam" id="PF07976"/>
    </source>
</evidence>
<dbReference type="PANTHER" id="PTHR43004:SF20">
    <property type="entry name" value="2-MONOOXYGENASE, PUTATIVE (AFU_ORTHOLOGUE AFUA_1G13660)-RELATED"/>
    <property type="match status" value="1"/>
</dbReference>
<feature type="domain" description="FAD-binding" evidence="5">
    <location>
        <begin position="207"/>
        <end position="414"/>
    </location>
</feature>
<organism evidence="7 8">
    <name type="scientific">Neofusicoccum ribis</name>
    <dbReference type="NCBI Taxonomy" id="45134"/>
    <lineage>
        <taxon>Eukaryota</taxon>
        <taxon>Fungi</taxon>
        <taxon>Dikarya</taxon>
        <taxon>Ascomycota</taxon>
        <taxon>Pezizomycotina</taxon>
        <taxon>Dothideomycetes</taxon>
        <taxon>Dothideomycetes incertae sedis</taxon>
        <taxon>Botryosphaeriales</taxon>
        <taxon>Botryosphaeriaceae</taxon>
        <taxon>Neofusicoccum</taxon>
    </lineage>
</organism>
<dbReference type="CDD" id="cd02979">
    <property type="entry name" value="PHOX_C"/>
    <property type="match status" value="1"/>
</dbReference>
<keyword evidence="4" id="KW-0560">Oxidoreductase</keyword>
<dbReference type="InterPro" id="IPR012941">
    <property type="entry name" value="Phe_hydrox_C_dim_dom"/>
</dbReference>
<dbReference type="Gene3D" id="3.30.9.10">
    <property type="entry name" value="D-Amino Acid Oxidase, subunit A, domain 2"/>
    <property type="match status" value="1"/>
</dbReference>
<dbReference type="InterPro" id="IPR050641">
    <property type="entry name" value="RIFMO-like"/>
</dbReference>
<dbReference type="InterPro" id="IPR002938">
    <property type="entry name" value="FAD-bd"/>
</dbReference>
<feature type="domain" description="FAD-binding" evidence="5">
    <location>
        <begin position="12"/>
        <end position="151"/>
    </location>
</feature>
<evidence type="ECO:0000313" key="7">
    <source>
        <dbReference type="EMBL" id="KAL1614443.1"/>
    </source>
</evidence>
<evidence type="ECO:0008006" key="9">
    <source>
        <dbReference type="Google" id="ProtNLM"/>
    </source>
</evidence>
<name>A0ABR3S9S6_9PEZI</name>